<reference evidence="7" key="1">
    <citation type="submission" date="2019-06" db="EMBL/GenBank/DDBJ databases">
        <title>Gordonia isolated from sludge of a wastewater treatment plant.</title>
        <authorList>
            <person name="Tamura T."/>
            <person name="Aoyama K."/>
            <person name="Kang Y."/>
            <person name="Saito S."/>
            <person name="Akiyama N."/>
            <person name="Yazawa K."/>
            <person name="Gonoi T."/>
            <person name="Mikami Y."/>
        </authorList>
    </citation>
    <scope>NUCLEOTIDE SEQUENCE [LARGE SCALE GENOMIC DNA]</scope>
    <source>
        <strain evidence="7">NBRC 107697</strain>
    </source>
</reference>
<dbReference type="GO" id="GO:0005324">
    <property type="term" value="F:long-chain fatty acid transmembrane transporter activity"/>
    <property type="evidence" value="ECO:0007669"/>
    <property type="project" value="TreeGrafter"/>
</dbReference>
<evidence type="ECO:0000256" key="2">
    <source>
        <dbReference type="ARBA" id="ARBA00022598"/>
    </source>
</evidence>
<dbReference type="GO" id="GO:0004467">
    <property type="term" value="F:long-chain fatty acid-CoA ligase activity"/>
    <property type="evidence" value="ECO:0007669"/>
    <property type="project" value="TreeGrafter"/>
</dbReference>
<dbReference type="Pfam" id="PF00501">
    <property type="entry name" value="AMP-binding"/>
    <property type="match status" value="1"/>
</dbReference>
<dbReference type="InterPro" id="IPR029058">
    <property type="entry name" value="AB_hydrolase_fold"/>
</dbReference>
<evidence type="ECO:0000313" key="7">
    <source>
        <dbReference type="Proteomes" id="UP000444980"/>
    </source>
</evidence>
<dbReference type="GO" id="GO:0005886">
    <property type="term" value="C:plasma membrane"/>
    <property type="evidence" value="ECO:0007669"/>
    <property type="project" value="TreeGrafter"/>
</dbReference>
<evidence type="ECO:0000256" key="1">
    <source>
        <dbReference type="ARBA" id="ARBA00006432"/>
    </source>
</evidence>
<dbReference type="NCBIfam" id="NF005898">
    <property type="entry name" value="PRK07868.1"/>
    <property type="match status" value="1"/>
</dbReference>
<gene>
    <name evidence="6" type="ORF">nbrc107697_17780</name>
</gene>
<protein>
    <submittedName>
        <fullName evidence="6">Acyl-CoA synthetase</fullName>
    </submittedName>
</protein>
<dbReference type="Gene3D" id="3.40.50.12780">
    <property type="entry name" value="N-terminal domain of ligase-like"/>
    <property type="match status" value="1"/>
</dbReference>
<keyword evidence="7" id="KW-1185">Reference proteome</keyword>
<dbReference type="EMBL" id="BJOU01000001">
    <property type="protein sequence ID" value="GED97739.1"/>
    <property type="molecule type" value="Genomic_DNA"/>
</dbReference>
<comment type="similarity">
    <text evidence="1">Belongs to the ATP-dependent AMP-binding enzyme family.</text>
</comment>
<dbReference type="Gene3D" id="3.40.50.1820">
    <property type="entry name" value="alpha/beta hydrolase"/>
    <property type="match status" value="1"/>
</dbReference>
<dbReference type="PANTHER" id="PTHR43107">
    <property type="entry name" value="LONG-CHAIN FATTY ACID TRANSPORT PROTEIN"/>
    <property type="match status" value="1"/>
</dbReference>
<accession>A0A7I9UXV7</accession>
<organism evidence="6 7">
    <name type="scientific">Gordonia crocea</name>
    <dbReference type="NCBI Taxonomy" id="589162"/>
    <lineage>
        <taxon>Bacteria</taxon>
        <taxon>Bacillati</taxon>
        <taxon>Actinomycetota</taxon>
        <taxon>Actinomycetes</taxon>
        <taxon>Mycobacteriales</taxon>
        <taxon>Gordoniaceae</taxon>
        <taxon>Gordonia</taxon>
    </lineage>
</organism>
<comment type="caution">
    <text evidence="6">The sequence shown here is derived from an EMBL/GenBank/DDBJ whole genome shotgun (WGS) entry which is preliminary data.</text>
</comment>
<keyword evidence="4" id="KW-0067">ATP-binding</keyword>
<name>A0A7I9UXV7_9ACTN</name>
<dbReference type="GO" id="GO:0005524">
    <property type="term" value="F:ATP binding"/>
    <property type="evidence" value="ECO:0007669"/>
    <property type="project" value="UniProtKB-KW"/>
</dbReference>
<keyword evidence="2" id="KW-0436">Ligase</keyword>
<dbReference type="AlphaFoldDB" id="A0A7I9UXV7"/>
<evidence type="ECO:0000256" key="3">
    <source>
        <dbReference type="ARBA" id="ARBA00022741"/>
    </source>
</evidence>
<proteinExistence type="inferred from homology"/>
<dbReference type="InterPro" id="IPR000873">
    <property type="entry name" value="AMP-dep_synth/lig_dom"/>
</dbReference>
<evidence type="ECO:0000313" key="6">
    <source>
        <dbReference type="EMBL" id="GED97739.1"/>
    </source>
</evidence>
<sequence length="997" mass="106656">MDVDLARGIGGAVNRVLATAQNGLEVLRFGGFDTGTEPAPFQVVETEKMFRLRRYFPDDEGAGAHVILVHPMMVSANIYDVTEEKGAVSVLHRHGIIPWVVDFGSPDREEGGKERTLADHIVALSRIVDIVRETTGCDVHLAGYSQGGMFVYQCAALRRSKGIASVITFGSPVDVLAALPLGLPAGLAAPGAEFLADKVFPHISIPGWLARTGFQMLDPVKTARSRLDFLRQLHDRDALLPREDQRRFLEDDGWVAWSGPAIAELLRQFVSHNRMMSGGFVINGDLVTLAEITCPVLAFVGTADDIGQPAAVRGIVRAAPKADVYEYRLPVGHFGLVVGSVSGNQTWPTTAEWIRWCEKLGPMPDDVEPMSENPAGSGTGVTMASRVQHGLNAVADASVGIGRDLVDSAVSMQRTSRAIAAESVRTVPRLFRLGQIQPSTRISLGKLMSENNRRAREKELFLFENRVLTHEQVNTRIDNVVAGLISCGIRPGQRVGVLMDTRPSALVVVAALSRLGSVGVLLTPDLDISVGVKMTEARVIITDPNHLDIAREHSNRVLVLGGGSGDSRVIEAADGETVVDMEQIDPDAVPLPSWYRPDPGLAGDLAFILFTRGATFELTPWPVTNHRFAISAFGAASAAGLTANDTVYCLPPLSHPSGLLTTLGATLVGRSRIALSNGVDAKTFSTEVLRYGVTVVSYTWTMMADVVRSPDFEINQHNPIRLFMGSGMPAGLWADVLDSFPRAHVLEFFATADGSAILSNVSGAKLGAMGRPLPETSAVKIAAVDGDWEILRVGDDGFIAEAGVDEVGVLMSSARHRFATNGPVLSDVFGSHDRWELSNHLFRTDSDGDLWYMGAVGSVIASPGGPVFRPPIEQALSLVRGVDLVTVYRVHVGGDGDGGDGDGGVDLAVAALTVRDGAADSITVSTLRGALGGLSAAERPHLITIVGSIDLSESYRPLSSGLAAKGVPKPGPRVWYRDEEGRYRRFTKAVATELGWS</sequence>
<dbReference type="RefSeq" id="WP_371864516.1">
    <property type="nucleotide sequence ID" value="NZ_BJOU01000001.1"/>
</dbReference>
<dbReference type="PANTHER" id="PTHR43107:SF15">
    <property type="entry name" value="FATTY ACID TRANSPORT PROTEIN 3, ISOFORM A"/>
    <property type="match status" value="1"/>
</dbReference>
<dbReference type="Proteomes" id="UP000444980">
    <property type="component" value="Unassembled WGS sequence"/>
</dbReference>
<dbReference type="GO" id="GO:0044539">
    <property type="term" value="P:long-chain fatty acid import into cell"/>
    <property type="evidence" value="ECO:0007669"/>
    <property type="project" value="TreeGrafter"/>
</dbReference>
<feature type="domain" description="AMP-dependent synthetase/ligase" evidence="5">
    <location>
        <begin position="450"/>
        <end position="782"/>
    </location>
</feature>
<dbReference type="SUPFAM" id="SSF56801">
    <property type="entry name" value="Acetyl-CoA synthetase-like"/>
    <property type="match status" value="1"/>
</dbReference>
<keyword evidence="3" id="KW-0547">Nucleotide-binding</keyword>
<dbReference type="SUPFAM" id="SSF53474">
    <property type="entry name" value="alpha/beta-Hydrolases"/>
    <property type="match status" value="1"/>
</dbReference>
<evidence type="ECO:0000256" key="4">
    <source>
        <dbReference type="ARBA" id="ARBA00022840"/>
    </source>
</evidence>
<evidence type="ECO:0000259" key="5">
    <source>
        <dbReference type="Pfam" id="PF00501"/>
    </source>
</evidence>
<dbReference type="InterPro" id="IPR042099">
    <property type="entry name" value="ANL_N_sf"/>
</dbReference>